<evidence type="ECO:0000313" key="2">
    <source>
        <dbReference type="Proteomes" id="UP000714275"/>
    </source>
</evidence>
<dbReference type="OrthoDB" id="10528200at2759"/>
<keyword evidence="2" id="KW-1185">Reference proteome</keyword>
<gene>
    <name evidence="1" type="ORF">EV702DRAFT_1193559</name>
</gene>
<dbReference type="AlphaFoldDB" id="A0A9P7D5T9"/>
<dbReference type="EMBL" id="JABBWD010000006">
    <property type="protein sequence ID" value="KAG1781380.1"/>
    <property type="molecule type" value="Genomic_DNA"/>
</dbReference>
<reference evidence="1" key="1">
    <citation type="journal article" date="2020" name="New Phytol.">
        <title>Comparative genomics reveals dynamic genome evolution in host specialist ectomycorrhizal fungi.</title>
        <authorList>
            <person name="Lofgren L.A."/>
            <person name="Nguyen N.H."/>
            <person name="Vilgalys R."/>
            <person name="Ruytinx J."/>
            <person name="Liao H.L."/>
            <person name="Branco S."/>
            <person name="Kuo A."/>
            <person name="LaButti K."/>
            <person name="Lipzen A."/>
            <person name="Andreopoulos W."/>
            <person name="Pangilinan J."/>
            <person name="Riley R."/>
            <person name="Hundley H."/>
            <person name="Na H."/>
            <person name="Barry K."/>
            <person name="Grigoriev I.V."/>
            <person name="Stajich J.E."/>
            <person name="Kennedy P.G."/>
        </authorList>
    </citation>
    <scope>NUCLEOTIDE SEQUENCE</scope>
    <source>
        <strain evidence="1">DOB743</strain>
    </source>
</reference>
<evidence type="ECO:0000313" key="1">
    <source>
        <dbReference type="EMBL" id="KAG1781380.1"/>
    </source>
</evidence>
<proteinExistence type="predicted"/>
<comment type="caution">
    <text evidence="1">The sequence shown here is derived from an EMBL/GenBank/DDBJ whole genome shotgun (WGS) entry which is preliminary data.</text>
</comment>
<accession>A0A9P7D5T9</accession>
<name>A0A9P7D5T9_9AGAM</name>
<dbReference type="Proteomes" id="UP000714275">
    <property type="component" value="Unassembled WGS sequence"/>
</dbReference>
<organism evidence="1 2">
    <name type="scientific">Suillus placidus</name>
    <dbReference type="NCBI Taxonomy" id="48579"/>
    <lineage>
        <taxon>Eukaryota</taxon>
        <taxon>Fungi</taxon>
        <taxon>Dikarya</taxon>
        <taxon>Basidiomycota</taxon>
        <taxon>Agaricomycotina</taxon>
        <taxon>Agaricomycetes</taxon>
        <taxon>Agaricomycetidae</taxon>
        <taxon>Boletales</taxon>
        <taxon>Suillineae</taxon>
        <taxon>Suillaceae</taxon>
        <taxon>Suillus</taxon>
    </lineage>
</organism>
<protein>
    <submittedName>
        <fullName evidence="1">Uncharacterized protein</fullName>
    </submittedName>
</protein>
<sequence>MLFVILDTTPHRSGSHFPSSIVYLRGGHTVSSNFVLLAAINCLDFVVPQPALSFTIFIESFKTPVALYNSYYLPLWVLLETAVDLHRLAQDSCRPLQFLSNLSRHSHYLPSW</sequence>